<protein>
    <recommendedName>
        <fullName evidence="5">RxLR effector protein</fullName>
    </recommendedName>
</protein>
<dbReference type="OrthoDB" id="10396003at2759"/>
<comment type="function">
    <text evidence="5">Effector that suppresses plant defense responses during pathogen infection.</text>
</comment>
<dbReference type="Proteomes" id="UP000251314">
    <property type="component" value="Unassembled WGS sequence"/>
</dbReference>
<evidence type="ECO:0000256" key="2">
    <source>
        <dbReference type="ARBA" id="ARBA00010400"/>
    </source>
</evidence>
<dbReference type="AlphaFoldDB" id="A0A329RR01"/>
<dbReference type="Proteomes" id="UP000774804">
    <property type="component" value="Unassembled WGS sequence"/>
</dbReference>
<evidence type="ECO:0000313" key="7">
    <source>
        <dbReference type="EMBL" id="KAG2852722.1"/>
    </source>
</evidence>
<dbReference type="EMBL" id="RCMG01000523">
    <property type="protein sequence ID" value="KAG2852722.1"/>
    <property type="molecule type" value="Genomic_DNA"/>
</dbReference>
<accession>A0A329RR01</accession>
<feature type="chain" id="PRO_5039985494" description="RxLR effector protein" evidence="5">
    <location>
        <begin position="19"/>
        <end position="135"/>
    </location>
</feature>
<dbReference type="Proteomes" id="UP000760860">
    <property type="component" value="Unassembled WGS sequence"/>
</dbReference>
<dbReference type="VEuPathDB" id="FungiDB:PC110_g17767"/>
<keyword evidence="4 5" id="KW-0732">Signal</keyword>
<evidence type="ECO:0000313" key="8">
    <source>
        <dbReference type="EMBL" id="KAG2897871.1"/>
    </source>
</evidence>
<dbReference type="Pfam" id="PF16810">
    <property type="entry name" value="RXLR"/>
    <property type="match status" value="1"/>
</dbReference>
<dbReference type="Proteomes" id="UP000697107">
    <property type="component" value="Unassembled WGS sequence"/>
</dbReference>
<keyword evidence="3 5" id="KW-0964">Secreted</keyword>
<dbReference type="InterPro" id="IPR031825">
    <property type="entry name" value="RXLR"/>
</dbReference>
<reference evidence="12 13" key="1">
    <citation type="submission" date="2018-01" db="EMBL/GenBank/DDBJ databases">
        <title>Draft genome of the strawberry crown rot pathogen Phytophthora cactorum.</title>
        <authorList>
            <person name="Armitage A.D."/>
            <person name="Lysoe E."/>
            <person name="Nellist C.F."/>
            <person name="Harrison R.J."/>
            <person name="Brurberg M.B."/>
        </authorList>
    </citation>
    <scope>NUCLEOTIDE SEQUENCE [LARGE SCALE GENOMIC DNA]</scope>
    <source>
        <strain evidence="12 13">10300</strain>
    </source>
</reference>
<evidence type="ECO:0000313" key="12">
    <source>
        <dbReference type="EMBL" id="RAW25822.1"/>
    </source>
</evidence>
<keyword evidence="6" id="KW-1133">Transmembrane helix</keyword>
<dbReference type="Proteomes" id="UP000736787">
    <property type="component" value="Unassembled WGS sequence"/>
</dbReference>
<dbReference type="EMBL" id="RCMV01000766">
    <property type="protein sequence ID" value="KAG3213136.1"/>
    <property type="molecule type" value="Genomic_DNA"/>
</dbReference>
<evidence type="ECO:0000256" key="6">
    <source>
        <dbReference type="SAM" id="Phobius"/>
    </source>
</evidence>
<keyword evidence="13" id="KW-1185">Reference proteome</keyword>
<evidence type="ECO:0000256" key="3">
    <source>
        <dbReference type="ARBA" id="ARBA00022525"/>
    </source>
</evidence>
<evidence type="ECO:0000313" key="11">
    <source>
        <dbReference type="EMBL" id="KAG3213136.1"/>
    </source>
</evidence>
<dbReference type="Proteomes" id="UP000735874">
    <property type="component" value="Unassembled WGS sequence"/>
</dbReference>
<organism evidence="12 13">
    <name type="scientific">Phytophthora cactorum</name>
    <dbReference type="NCBI Taxonomy" id="29920"/>
    <lineage>
        <taxon>Eukaryota</taxon>
        <taxon>Sar</taxon>
        <taxon>Stramenopiles</taxon>
        <taxon>Oomycota</taxon>
        <taxon>Peronosporomycetes</taxon>
        <taxon>Peronosporales</taxon>
        <taxon>Peronosporaceae</taxon>
        <taxon>Phytophthora</taxon>
    </lineage>
</organism>
<dbReference type="EMBL" id="MJFZ01000708">
    <property type="protein sequence ID" value="RAW25822.1"/>
    <property type="molecule type" value="Genomic_DNA"/>
</dbReference>
<dbReference type="EMBL" id="RCMK01000516">
    <property type="protein sequence ID" value="KAG2924136.1"/>
    <property type="molecule type" value="Genomic_DNA"/>
</dbReference>
<keyword evidence="6" id="KW-0472">Membrane</keyword>
<comment type="domain">
    <text evidence="5">The RxLR-dEER motif acts to carry the protein into the host cell cytoplasm through binding to cell surface phosphatidylinositol-3-phosphate.</text>
</comment>
<evidence type="ECO:0000256" key="5">
    <source>
        <dbReference type="RuleBase" id="RU367124"/>
    </source>
</evidence>
<feature type="transmembrane region" description="Helical" evidence="6">
    <location>
        <begin position="104"/>
        <end position="125"/>
    </location>
</feature>
<comment type="subcellular location">
    <subcellularLocation>
        <location evidence="1 5">Secreted</location>
    </subcellularLocation>
</comment>
<evidence type="ECO:0000313" key="9">
    <source>
        <dbReference type="EMBL" id="KAG2924136.1"/>
    </source>
</evidence>
<dbReference type="EMBL" id="RCML01000732">
    <property type="protein sequence ID" value="KAG2970345.1"/>
    <property type="molecule type" value="Genomic_DNA"/>
</dbReference>
<sequence>MAFAFYLTLLTTMFVASGMSLTAAEDTAMINAVAPSDVECFGSDNKVRRLRGHQKPNDEDRVAVAGPAWYVTHVMKRSSSSKLSTQQSQKILDAAKDNTPLPKWAIVFLVLAGLGAVSGGAVLVTKAVQGLLNTK</sequence>
<evidence type="ECO:0000313" key="13">
    <source>
        <dbReference type="Proteomes" id="UP000251314"/>
    </source>
</evidence>
<keyword evidence="6" id="KW-0812">Transmembrane</keyword>
<reference evidence="7" key="2">
    <citation type="submission" date="2018-10" db="EMBL/GenBank/DDBJ databases">
        <title>Effector identification in a new, highly contiguous assembly of the strawberry crown rot pathogen Phytophthora cactorum.</title>
        <authorList>
            <person name="Armitage A.D."/>
            <person name="Nellist C.F."/>
            <person name="Bates H."/>
            <person name="Vickerstaff R.J."/>
            <person name="Harrison R.J."/>
        </authorList>
    </citation>
    <scope>NUCLEOTIDE SEQUENCE</scope>
    <source>
        <strain evidence="7">15-7</strain>
        <strain evidence="8">4032</strain>
        <strain evidence="9">4040</strain>
        <strain evidence="10">P415</strain>
        <strain evidence="11">P421</strain>
    </source>
</reference>
<dbReference type="EMBL" id="RCMI01000779">
    <property type="protein sequence ID" value="KAG2897871.1"/>
    <property type="molecule type" value="Genomic_DNA"/>
</dbReference>
<comment type="similarity">
    <text evidence="2 5">Belongs to the RxLR effector family.</text>
</comment>
<comment type="caution">
    <text evidence="12">The sequence shown here is derived from an EMBL/GenBank/DDBJ whole genome shotgun (WGS) entry which is preliminary data.</text>
</comment>
<gene>
    <name evidence="12" type="ORF">PC110_g17767</name>
    <name evidence="7" type="ORF">PC113_g14780</name>
    <name evidence="8" type="ORF">PC115_g17008</name>
    <name evidence="9" type="ORF">PC117_g15458</name>
    <name evidence="10" type="ORF">PC118_g16925</name>
    <name evidence="11" type="ORF">PC129_g15925</name>
</gene>
<name>A0A329RR01_9STRA</name>
<evidence type="ECO:0000256" key="4">
    <source>
        <dbReference type="ARBA" id="ARBA00022729"/>
    </source>
</evidence>
<proteinExistence type="inferred from homology"/>
<evidence type="ECO:0000256" key="1">
    <source>
        <dbReference type="ARBA" id="ARBA00004613"/>
    </source>
</evidence>
<feature type="signal peptide" evidence="5">
    <location>
        <begin position="1"/>
        <end position="18"/>
    </location>
</feature>
<evidence type="ECO:0000313" key="10">
    <source>
        <dbReference type="EMBL" id="KAG2970345.1"/>
    </source>
</evidence>